<feature type="signal peptide" evidence="1">
    <location>
        <begin position="1"/>
        <end position="23"/>
    </location>
</feature>
<reference evidence="2 3" key="1">
    <citation type="submission" date="2018-08" db="EMBL/GenBank/DDBJ databases">
        <title>Genomic Encyclopedia of Archaeal and Bacterial Type Strains, Phase II (KMG-II): from individual species to whole genera.</title>
        <authorList>
            <person name="Goeker M."/>
        </authorList>
    </citation>
    <scope>NUCLEOTIDE SEQUENCE [LARGE SCALE GENOMIC DNA]</scope>
    <source>
        <strain evidence="2 3">DSM 100880</strain>
    </source>
</reference>
<evidence type="ECO:0000313" key="2">
    <source>
        <dbReference type="EMBL" id="REG99087.1"/>
    </source>
</evidence>
<dbReference type="EMBL" id="QUNI01000005">
    <property type="protein sequence ID" value="REG99087.1"/>
    <property type="molecule type" value="Genomic_DNA"/>
</dbReference>
<dbReference type="NCBIfam" id="NF047659">
    <property type="entry name" value="THC0290_0291_fam"/>
    <property type="match status" value="1"/>
</dbReference>
<feature type="chain" id="PRO_5017584970" description="Outer membrane protein with beta-barrel domain" evidence="1">
    <location>
        <begin position="24"/>
        <end position="261"/>
    </location>
</feature>
<keyword evidence="1" id="KW-0732">Signal</keyword>
<dbReference type="Gene3D" id="2.40.160.20">
    <property type="match status" value="1"/>
</dbReference>
<name>A0A3E0ELI4_9FLAO</name>
<sequence length="261" mass="29663">MPKLKIITLLLLIGLPFTSFSQAGITHELGVIAGPVQFRSDYGQRDDAETNINNMGFGIAFVDYLNFSYTDFVNDYFAEHFKVRNEFSYSKTNLQHYGEWVDKNTPAAKQLQAMRGTTQLINLGIQLEYSFLHIHDFERTVGSFNPYIGLGPQISYYNATATSELGELGNIITTYPKYLVPSDGRPHGYSNESKAVFSVALNLGTRYKLTSMSDLIFDVRAQYFSSDWVDGLNPNEDLFKENKNNDWLTSISIGYIFYLEH</sequence>
<dbReference type="OrthoDB" id="1142271at2"/>
<evidence type="ECO:0000313" key="3">
    <source>
        <dbReference type="Proteomes" id="UP000257136"/>
    </source>
</evidence>
<evidence type="ECO:0008006" key="4">
    <source>
        <dbReference type="Google" id="ProtNLM"/>
    </source>
</evidence>
<proteinExistence type="predicted"/>
<organism evidence="2 3">
    <name type="scientific">Flavobacterium aquicola</name>
    <dbReference type="NCBI Taxonomy" id="1682742"/>
    <lineage>
        <taxon>Bacteria</taxon>
        <taxon>Pseudomonadati</taxon>
        <taxon>Bacteroidota</taxon>
        <taxon>Flavobacteriia</taxon>
        <taxon>Flavobacteriales</taxon>
        <taxon>Flavobacteriaceae</taxon>
        <taxon>Flavobacterium</taxon>
    </lineage>
</organism>
<dbReference type="RefSeq" id="WP_115813204.1">
    <property type="nucleotide sequence ID" value="NZ_QUNI01000005.1"/>
</dbReference>
<keyword evidence="3" id="KW-1185">Reference proteome</keyword>
<protein>
    <recommendedName>
        <fullName evidence="4">Outer membrane protein with beta-barrel domain</fullName>
    </recommendedName>
</protein>
<comment type="caution">
    <text evidence="2">The sequence shown here is derived from an EMBL/GenBank/DDBJ whole genome shotgun (WGS) entry which is preliminary data.</text>
</comment>
<dbReference type="Proteomes" id="UP000257136">
    <property type="component" value="Unassembled WGS sequence"/>
</dbReference>
<evidence type="ECO:0000256" key="1">
    <source>
        <dbReference type="SAM" id="SignalP"/>
    </source>
</evidence>
<accession>A0A3E0ELI4</accession>
<gene>
    <name evidence="2" type="ORF">C8P67_105257</name>
</gene>
<dbReference type="AlphaFoldDB" id="A0A3E0ELI4"/>